<dbReference type="PANTHER" id="PTHR13501:SF8">
    <property type="entry name" value="LARGE RIBOSOMAL SUBUNIT PROTEIN UL22M"/>
    <property type="match status" value="1"/>
</dbReference>
<evidence type="ECO:0000256" key="1">
    <source>
        <dbReference type="ARBA" id="ARBA00009451"/>
    </source>
</evidence>
<comment type="function">
    <text evidence="7">The globular domain of the protein is located near the polypeptide exit tunnel on the outside of the subunit, while an extended beta-hairpin is found that lines the wall of the exit tunnel in the center of the 70S ribosome.</text>
</comment>
<name>A0A1F8F7T7_9BACT</name>
<dbReference type="GO" id="GO:0003735">
    <property type="term" value="F:structural constituent of ribosome"/>
    <property type="evidence" value="ECO:0007669"/>
    <property type="project" value="InterPro"/>
</dbReference>
<evidence type="ECO:0000256" key="8">
    <source>
        <dbReference type="RuleBase" id="RU004005"/>
    </source>
</evidence>
<dbReference type="AlphaFoldDB" id="A0A1F8F7T7"/>
<evidence type="ECO:0000313" key="12">
    <source>
        <dbReference type="Proteomes" id="UP000178023"/>
    </source>
</evidence>
<evidence type="ECO:0000256" key="3">
    <source>
        <dbReference type="ARBA" id="ARBA00022884"/>
    </source>
</evidence>
<dbReference type="Gene3D" id="3.90.470.10">
    <property type="entry name" value="Ribosomal protein L22/L17"/>
    <property type="match status" value="1"/>
</dbReference>
<evidence type="ECO:0000256" key="10">
    <source>
        <dbReference type="RuleBase" id="RU004008"/>
    </source>
</evidence>
<gene>
    <name evidence="7" type="primary">rplV</name>
    <name evidence="11" type="ORF">A2750_00815</name>
</gene>
<protein>
    <recommendedName>
        <fullName evidence="6 7">Large ribosomal subunit protein uL22</fullName>
    </recommendedName>
</protein>
<evidence type="ECO:0000256" key="7">
    <source>
        <dbReference type="HAMAP-Rule" id="MF_01331"/>
    </source>
</evidence>
<dbReference type="InterPro" id="IPR047867">
    <property type="entry name" value="Ribosomal_uL22_bac/org-type"/>
</dbReference>
<comment type="subunit">
    <text evidence="7 9">Part of the 50S ribosomal subunit.</text>
</comment>
<evidence type="ECO:0000256" key="2">
    <source>
        <dbReference type="ARBA" id="ARBA00022730"/>
    </source>
</evidence>
<proteinExistence type="inferred from homology"/>
<comment type="similarity">
    <text evidence="1 7 8">Belongs to the universal ribosomal protein uL22 family.</text>
</comment>
<dbReference type="CDD" id="cd00336">
    <property type="entry name" value="Ribosomal_L22"/>
    <property type="match status" value="1"/>
</dbReference>
<dbReference type="GO" id="GO:0022625">
    <property type="term" value="C:cytosolic large ribosomal subunit"/>
    <property type="evidence" value="ECO:0007669"/>
    <property type="project" value="TreeGrafter"/>
</dbReference>
<evidence type="ECO:0000256" key="9">
    <source>
        <dbReference type="RuleBase" id="RU004006"/>
    </source>
</evidence>
<evidence type="ECO:0000256" key="6">
    <source>
        <dbReference type="ARBA" id="ARBA00035207"/>
    </source>
</evidence>
<comment type="function">
    <text evidence="7 10">This protein binds specifically to 23S rRNA; its binding is stimulated by other ribosomal proteins, e.g., L4, L17, and L20. It is important during the early stages of 50S assembly. It makes multiple contacts with different domains of the 23S rRNA in the assembled 50S subunit and ribosome.</text>
</comment>
<reference evidence="11 12" key="1">
    <citation type="journal article" date="2016" name="Nat. Commun.">
        <title>Thousands of microbial genomes shed light on interconnected biogeochemical processes in an aquifer system.</title>
        <authorList>
            <person name="Anantharaman K."/>
            <person name="Brown C.T."/>
            <person name="Hug L.A."/>
            <person name="Sharon I."/>
            <person name="Castelle C.J."/>
            <person name="Probst A.J."/>
            <person name="Thomas B.C."/>
            <person name="Singh A."/>
            <person name="Wilkins M.J."/>
            <person name="Karaoz U."/>
            <person name="Brodie E.L."/>
            <person name="Williams K.H."/>
            <person name="Hubbard S.S."/>
            <person name="Banfield J.F."/>
        </authorList>
    </citation>
    <scope>NUCLEOTIDE SEQUENCE [LARGE SCALE GENOMIC DNA]</scope>
</reference>
<dbReference type="Pfam" id="PF00237">
    <property type="entry name" value="Ribosomal_L22"/>
    <property type="match status" value="1"/>
</dbReference>
<keyword evidence="4 7" id="KW-0689">Ribosomal protein</keyword>
<dbReference type="GO" id="GO:0006412">
    <property type="term" value="P:translation"/>
    <property type="evidence" value="ECO:0007669"/>
    <property type="project" value="UniProtKB-UniRule"/>
</dbReference>
<dbReference type="InterPro" id="IPR036394">
    <property type="entry name" value="Ribosomal_uL22_sf"/>
</dbReference>
<accession>A0A1F8F7T7</accession>
<evidence type="ECO:0000256" key="5">
    <source>
        <dbReference type="ARBA" id="ARBA00023274"/>
    </source>
</evidence>
<evidence type="ECO:0000256" key="4">
    <source>
        <dbReference type="ARBA" id="ARBA00022980"/>
    </source>
</evidence>
<keyword evidence="5 7" id="KW-0687">Ribonucleoprotein</keyword>
<dbReference type="PANTHER" id="PTHR13501">
    <property type="entry name" value="CHLOROPLAST 50S RIBOSOMAL PROTEIN L22-RELATED"/>
    <property type="match status" value="1"/>
</dbReference>
<dbReference type="InterPro" id="IPR005727">
    <property type="entry name" value="Ribosomal_uL22_bac/chlpt-type"/>
</dbReference>
<sequence>MTEVSAQLNRIRLAPRKVRAVANLLKGKSADNALRQLEYLIKKPALPLAKLIKSAIANAENNFNMVRENLYIKSFIVNEGVKLKRFKPKGFGRAAMIQKKTSLVTLVLDEKTPGLKRDKKVFQEDKKILTKEEEVPKGVGEKKPEIKRKIGQRSLIPGLGGLKKLFNRKTTGGL</sequence>
<dbReference type="HAMAP" id="MF_01331_B">
    <property type="entry name" value="Ribosomal_uL22_B"/>
    <property type="match status" value="1"/>
</dbReference>
<dbReference type="GO" id="GO:0019843">
    <property type="term" value="F:rRNA binding"/>
    <property type="evidence" value="ECO:0007669"/>
    <property type="project" value="UniProtKB-UniRule"/>
</dbReference>
<comment type="caution">
    <text evidence="11">The sequence shown here is derived from an EMBL/GenBank/DDBJ whole genome shotgun (WGS) entry which is preliminary data.</text>
</comment>
<keyword evidence="3 7" id="KW-0694">RNA-binding</keyword>
<dbReference type="SUPFAM" id="SSF54843">
    <property type="entry name" value="Ribosomal protein L22"/>
    <property type="match status" value="1"/>
</dbReference>
<dbReference type="InterPro" id="IPR001063">
    <property type="entry name" value="Ribosomal_uL22"/>
</dbReference>
<dbReference type="NCBIfam" id="TIGR01044">
    <property type="entry name" value="rplV_bact"/>
    <property type="match status" value="1"/>
</dbReference>
<organism evidence="11 12">
    <name type="scientific">Candidatus Yanofskybacteria bacterium RIFCSPHIGHO2_01_FULL_45_42</name>
    <dbReference type="NCBI Taxonomy" id="1802671"/>
    <lineage>
        <taxon>Bacteria</taxon>
        <taxon>Candidatus Yanofskyibacteriota</taxon>
    </lineage>
</organism>
<evidence type="ECO:0000313" key="11">
    <source>
        <dbReference type="EMBL" id="OGN08339.1"/>
    </source>
</evidence>
<dbReference type="Proteomes" id="UP000178023">
    <property type="component" value="Unassembled WGS sequence"/>
</dbReference>
<keyword evidence="2 7" id="KW-0699">rRNA-binding</keyword>
<dbReference type="EMBL" id="MGJL01000007">
    <property type="protein sequence ID" value="OGN08339.1"/>
    <property type="molecule type" value="Genomic_DNA"/>
</dbReference>